<dbReference type="EC" id="2.7.13.3" evidence="2"/>
<sequence length="869" mass="96413">MKMEWERRLVSVAATALRRYHEGASSWAAFNALLDGVIRVTASHYGYIGRIVPREGYTTTPQILVKAITTIGWSPKMVDLVVPEGFTFALEDMSTGPRLYGMSWRTRAPFICNDPSTSPHSRGGVPSGHPDIDHFMEVPIFWGDRIIGLLALANRPGGFAPHHAAWLQGFLSMLATLMQLYECVPSQPSSTSSSSSSSSSSTPATKTEAPTTPASSSTSKSTTPRGEAETTLPDEPSQTGRAAQNYHFHPQPLGVADFDAREISHAVLDSVGEGVVVLDAKLRLRHVNNGAARMLGYRSGRALLSRCRHLSDVIPYYDEERAMDWSRFSDGVQQKMLGAHVATHARSMGGGLLSIDLSLSSFIFQRKRYFSAVFSDISQKKKSVERNKFLAFLSHEIRNPLQAIISGLQVLQSEWKEEEVDLSGASATNMMAIMHRATSIMHRVIDDIVDYTRIETHQFSMKKEEFDIRSTLQIAIEMAKKTEWHKGNLDMALEVERSVPRRAFCDRKRVEQVLMNLLTNAQKYTEHGRIVVRCRVDTQGAMSGEMKAIPVIPDSSTTNDNDDHDYSEGGLRLDGESGEDDDSSSGDDREKHPDGSSADELEAMGVRYLRIEVEDTGIGISEEDQKNLFSVYTHIDDPTLMCSEKTGLGLAITKRLCTVMGGNLWCRSQLGKGSSFTFHVPFDTVPEDDSPDSPSSEWQTAPETQQQLRQQLEPTFSSPPAASALLPTTHNDQSNRNHLSGLRVLVVDDNSLMRKTMNAILSKEQCHVTLAENGQQAIDIVMKNKEGFDVMLIDCLMPVKDGYRMVAELREEGIDTPMIAITGNSLTEQTQQCRQVGFDYCLLKPVQKAELFDTILHYTTSRNSAKACK</sequence>
<dbReference type="InterPro" id="IPR029016">
    <property type="entry name" value="GAF-like_dom_sf"/>
</dbReference>
<accession>L8GMH9</accession>
<dbReference type="SUPFAM" id="SSF55785">
    <property type="entry name" value="PYP-like sensor domain (PAS domain)"/>
    <property type="match status" value="1"/>
</dbReference>
<keyword evidence="3 6" id="KW-0597">Phosphoprotein</keyword>
<keyword evidence="4" id="KW-0808">Transferase</keyword>
<dbReference type="CDD" id="cd17546">
    <property type="entry name" value="REC_hyHK_CKI1_RcsC-like"/>
    <property type="match status" value="1"/>
</dbReference>
<dbReference type="GO" id="GO:0005886">
    <property type="term" value="C:plasma membrane"/>
    <property type="evidence" value="ECO:0007669"/>
    <property type="project" value="TreeGrafter"/>
</dbReference>
<evidence type="ECO:0000313" key="11">
    <source>
        <dbReference type="Proteomes" id="UP000011083"/>
    </source>
</evidence>
<proteinExistence type="predicted"/>
<dbReference type="PROSITE" id="PS50110">
    <property type="entry name" value="RESPONSE_REGULATORY"/>
    <property type="match status" value="1"/>
</dbReference>
<feature type="compositionally biased region" description="Low complexity" evidence="7">
    <location>
        <begin position="185"/>
        <end position="224"/>
    </location>
</feature>
<dbReference type="InterPro" id="IPR001789">
    <property type="entry name" value="Sig_transdc_resp-reg_receiver"/>
</dbReference>
<feature type="region of interest" description="Disordered" evidence="7">
    <location>
        <begin position="681"/>
        <end position="737"/>
    </location>
</feature>
<dbReference type="InterPro" id="IPR003594">
    <property type="entry name" value="HATPase_dom"/>
</dbReference>
<dbReference type="SUPFAM" id="SSF52172">
    <property type="entry name" value="CheY-like"/>
    <property type="match status" value="1"/>
</dbReference>
<dbReference type="InterPro" id="IPR003661">
    <property type="entry name" value="HisK_dim/P_dom"/>
</dbReference>
<feature type="region of interest" description="Disordered" evidence="7">
    <location>
        <begin position="545"/>
        <end position="603"/>
    </location>
</feature>
<evidence type="ECO:0000256" key="5">
    <source>
        <dbReference type="ARBA" id="ARBA00022777"/>
    </source>
</evidence>
<evidence type="ECO:0000259" key="8">
    <source>
        <dbReference type="PROSITE" id="PS50109"/>
    </source>
</evidence>
<dbReference type="Gene3D" id="3.30.450.40">
    <property type="match status" value="1"/>
</dbReference>
<dbReference type="Gene3D" id="3.30.450.20">
    <property type="entry name" value="PAS domain"/>
    <property type="match status" value="1"/>
</dbReference>
<dbReference type="SMART" id="SM00388">
    <property type="entry name" value="HisKA"/>
    <property type="match status" value="1"/>
</dbReference>
<feature type="domain" description="Response regulatory" evidence="9">
    <location>
        <begin position="743"/>
        <end position="859"/>
    </location>
</feature>
<dbReference type="Gene3D" id="3.40.50.2300">
    <property type="match status" value="1"/>
</dbReference>
<dbReference type="Pfam" id="PF13188">
    <property type="entry name" value="PAS_8"/>
    <property type="match status" value="1"/>
</dbReference>
<dbReference type="SMART" id="SM00387">
    <property type="entry name" value="HATPase_c"/>
    <property type="match status" value="1"/>
</dbReference>
<dbReference type="SMART" id="SM00448">
    <property type="entry name" value="REC"/>
    <property type="match status" value="1"/>
</dbReference>
<protein>
    <recommendedName>
        <fullName evidence="2">histidine kinase</fullName>
        <ecNumber evidence="2">2.7.13.3</ecNumber>
    </recommendedName>
</protein>
<dbReference type="PANTHER" id="PTHR43047">
    <property type="entry name" value="TWO-COMPONENT HISTIDINE PROTEIN KINASE"/>
    <property type="match status" value="1"/>
</dbReference>
<feature type="modified residue" description="4-aspartylphosphate" evidence="6">
    <location>
        <position position="794"/>
    </location>
</feature>
<evidence type="ECO:0000256" key="7">
    <source>
        <dbReference type="SAM" id="MobiDB-lite"/>
    </source>
</evidence>
<feature type="compositionally biased region" description="Acidic residues" evidence="7">
    <location>
        <begin position="576"/>
        <end position="585"/>
    </location>
</feature>
<dbReference type="InterPro" id="IPR011006">
    <property type="entry name" value="CheY-like_superfamily"/>
</dbReference>
<reference evidence="10 11" key="1">
    <citation type="journal article" date="2013" name="Genome Biol.">
        <title>Genome of Acanthamoeba castellanii highlights extensive lateral gene transfer and early evolution of tyrosine kinase signaling.</title>
        <authorList>
            <person name="Clarke M."/>
            <person name="Lohan A.J."/>
            <person name="Liu B."/>
            <person name="Lagkouvardos I."/>
            <person name="Roy S."/>
            <person name="Zafar N."/>
            <person name="Bertelli C."/>
            <person name="Schilde C."/>
            <person name="Kianianmomeni A."/>
            <person name="Burglin T.R."/>
            <person name="Frech C."/>
            <person name="Turcotte B."/>
            <person name="Kopec K.O."/>
            <person name="Synnott J.M."/>
            <person name="Choo C."/>
            <person name="Paponov I."/>
            <person name="Finkler A."/>
            <person name="Soon Heng Tan C."/>
            <person name="Hutchins A.P."/>
            <person name="Weinmeier T."/>
            <person name="Rattei T."/>
            <person name="Chu J.S."/>
            <person name="Gimenez G."/>
            <person name="Irimia M."/>
            <person name="Rigden D.J."/>
            <person name="Fitzpatrick D.A."/>
            <person name="Lorenzo-Morales J."/>
            <person name="Bateman A."/>
            <person name="Chiu C.H."/>
            <person name="Tang P."/>
            <person name="Hegemann P."/>
            <person name="Fromm H."/>
            <person name="Raoult D."/>
            <person name="Greub G."/>
            <person name="Miranda-Saavedra D."/>
            <person name="Chen N."/>
            <person name="Nash P."/>
            <person name="Ginger M.L."/>
            <person name="Horn M."/>
            <person name="Schaap P."/>
            <person name="Caler L."/>
            <person name="Loftus B."/>
        </authorList>
    </citation>
    <scope>NUCLEOTIDE SEQUENCE [LARGE SCALE GENOMIC DNA]</scope>
    <source>
        <strain evidence="10 11">Neff</strain>
    </source>
</reference>
<feature type="compositionally biased region" description="Basic and acidic residues" evidence="7">
    <location>
        <begin position="564"/>
        <end position="575"/>
    </location>
</feature>
<evidence type="ECO:0000256" key="4">
    <source>
        <dbReference type="ARBA" id="ARBA00022679"/>
    </source>
</evidence>
<evidence type="ECO:0000259" key="9">
    <source>
        <dbReference type="PROSITE" id="PS50110"/>
    </source>
</evidence>
<dbReference type="Pfam" id="PF13185">
    <property type="entry name" value="GAF_2"/>
    <property type="match status" value="1"/>
</dbReference>
<evidence type="ECO:0000256" key="6">
    <source>
        <dbReference type="PROSITE-ProRule" id="PRU00169"/>
    </source>
</evidence>
<dbReference type="Pfam" id="PF00072">
    <property type="entry name" value="Response_reg"/>
    <property type="match status" value="1"/>
</dbReference>
<dbReference type="GeneID" id="14914586"/>
<evidence type="ECO:0000313" key="10">
    <source>
        <dbReference type="EMBL" id="ELR14029.1"/>
    </source>
</evidence>
<dbReference type="InterPro" id="IPR005467">
    <property type="entry name" value="His_kinase_dom"/>
</dbReference>
<dbReference type="InterPro" id="IPR036890">
    <property type="entry name" value="HATPase_C_sf"/>
</dbReference>
<keyword evidence="5 10" id="KW-0418">Kinase</keyword>
<dbReference type="Gene3D" id="3.30.565.10">
    <property type="entry name" value="Histidine kinase-like ATPase, C-terminal domain"/>
    <property type="match status" value="1"/>
</dbReference>
<dbReference type="RefSeq" id="XP_004336042.1">
    <property type="nucleotide sequence ID" value="XM_004335994.1"/>
</dbReference>
<dbReference type="PROSITE" id="PS50109">
    <property type="entry name" value="HIS_KIN"/>
    <property type="match status" value="1"/>
</dbReference>
<dbReference type="AlphaFoldDB" id="L8GMH9"/>
<evidence type="ECO:0000256" key="3">
    <source>
        <dbReference type="ARBA" id="ARBA00022553"/>
    </source>
</evidence>
<dbReference type="InterPro" id="IPR000014">
    <property type="entry name" value="PAS"/>
</dbReference>
<feature type="domain" description="Histidine kinase" evidence="8">
    <location>
        <begin position="392"/>
        <end position="684"/>
    </location>
</feature>
<dbReference type="SUPFAM" id="SSF55874">
    <property type="entry name" value="ATPase domain of HSP90 chaperone/DNA topoisomerase II/histidine kinase"/>
    <property type="match status" value="1"/>
</dbReference>
<evidence type="ECO:0000256" key="2">
    <source>
        <dbReference type="ARBA" id="ARBA00012438"/>
    </source>
</evidence>
<organism evidence="10 11">
    <name type="scientific">Acanthamoeba castellanii (strain ATCC 30010 / Neff)</name>
    <dbReference type="NCBI Taxonomy" id="1257118"/>
    <lineage>
        <taxon>Eukaryota</taxon>
        <taxon>Amoebozoa</taxon>
        <taxon>Discosea</taxon>
        <taxon>Longamoebia</taxon>
        <taxon>Centramoebida</taxon>
        <taxon>Acanthamoebidae</taxon>
        <taxon>Acanthamoeba</taxon>
    </lineage>
</organism>
<dbReference type="PRINTS" id="PR00344">
    <property type="entry name" value="BCTRLSENSOR"/>
</dbReference>
<evidence type="ECO:0000256" key="1">
    <source>
        <dbReference type="ARBA" id="ARBA00000085"/>
    </source>
</evidence>
<dbReference type="SUPFAM" id="SSF55781">
    <property type="entry name" value="GAF domain-like"/>
    <property type="match status" value="1"/>
</dbReference>
<dbReference type="GO" id="GO:0000155">
    <property type="term" value="F:phosphorelay sensor kinase activity"/>
    <property type="evidence" value="ECO:0007669"/>
    <property type="project" value="InterPro"/>
</dbReference>
<dbReference type="InterPro" id="IPR035965">
    <property type="entry name" value="PAS-like_dom_sf"/>
</dbReference>
<dbReference type="PANTHER" id="PTHR43047:SF69">
    <property type="entry name" value="HISTIDINE KINASE CONTAINING CHEY-HOMOLOGOUS RECEIVER DOMAIN-RELATED"/>
    <property type="match status" value="1"/>
</dbReference>
<dbReference type="Proteomes" id="UP000011083">
    <property type="component" value="Unassembled WGS sequence"/>
</dbReference>
<dbReference type="Gene3D" id="1.10.287.130">
    <property type="match status" value="1"/>
</dbReference>
<dbReference type="InterPro" id="IPR036097">
    <property type="entry name" value="HisK_dim/P_sf"/>
</dbReference>
<dbReference type="VEuPathDB" id="AmoebaDB:ACA1_366410"/>
<dbReference type="GO" id="GO:0009927">
    <property type="term" value="F:histidine phosphotransfer kinase activity"/>
    <property type="evidence" value="ECO:0007669"/>
    <property type="project" value="TreeGrafter"/>
</dbReference>
<feature type="region of interest" description="Disordered" evidence="7">
    <location>
        <begin position="185"/>
        <end position="242"/>
    </location>
</feature>
<dbReference type="InterPro" id="IPR003018">
    <property type="entry name" value="GAF"/>
</dbReference>
<dbReference type="CDD" id="cd00082">
    <property type="entry name" value="HisKA"/>
    <property type="match status" value="1"/>
</dbReference>
<dbReference type="InterPro" id="IPR004358">
    <property type="entry name" value="Sig_transdc_His_kin-like_C"/>
</dbReference>
<dbReference type="Pfam" id="PF00512">
    <property type="entry name" value="HisKA"/>
    <property type="match status" value="1"/>
</dbReference>
<keyword evidence="11" id="KW-1185">Reference proteome</keyword>
<dbReference type="SUPFAM" id="SSF47384">
    <property type="entry name" value="Homodimeric domain of signal transducing histidine kinase"/>
    <property type="match status" value="1"/>
</dbReference>
<name>L8GMH9_ACACF</name>
<dbReference type="Pfam" id="PF02518">
    <property type="entry name" value="HATPase_c"/>
    <property type="match status" value="1"/>
</dbReference>
<feature type="compositionally biased region" description="Polar residues" evidence="7">
    <location>
        <begin position="698"/>
        <end position="737"/>
    </location>
</feature>
<gene>
    <name evidence="10" type="ORF">ACA1_366410</name>
</gene>
<dbReference type="EMBL" id="KB008073">
    <property type="protein sequence ID" value="ELR14029.1"/>
    <property type="molecule type" value="Genomic_DNA"/>
</dbReference>
<dbReference type="KEGG" id="acan:ACA1_366410"/>
<dbReference type="OrthoDB" id="21225at2759"/>
<comment type="catalytic activity">
    <reaction evidence="1">
        <text>ATP + protein L-histidine = ADP + protein N-phospho-L-histidine.</text>
        <dbReference type="EC" id="2.7.13.3"/>
    </reaction>
</comment>